<dbReference type="Proteomes" id="UP000322667">
    <property type="component" value="Chromosome A05"/>
</dbReference>
<dbReference type="EMBL" id="CM017614">
    <property type="protein sequence ID" value="TYI29311.1"/>
    <property type="molecule type" value="Genomic_DNA"/>
</dbReference>
<gene>
    <name evidence="1" type="ORF">ES332_A05G307500v1</name>
</gene>
<evidence type="ECO:0000313" key="1">
    <source>
        <dbReference type="EMBL" id="TYI29311.1"/>
    </source>
</evidence>
<accession>A0A5D2QL33</accession>
<organism evidence="1 2">
    <name type="scientific">Gossypium tomentosum</name>
    <name type="common">Hawaiian cotton</name>
    <name type="synonym">Gossypium sandvicense</name>
    <dbReference type="NCBI Taxonomy" id="34277"/>
    <lineage>
        <taxon>Eukaryota</taxon>
        <taxon>Viridiplantae</taxon>
        <taxon>Streptophyta</taxon>
        <taxon>Embryophyta</taxon>
        <taxon>Tracheophyta</taxon>
        <taxon>Spermatophyta</taxon>
        <taxon>Magnoliopsida</taxon>
        <taxon>eudicotyledons</taxon>
        <taxon>Gunneridae</taxon>
        <taxon>Pentapetalae</taxon>
        <taxon>rosids</taxon>
        <taxon>malvids</taxon>
        <taxon>Malvales</taxon>
        <taxon>Malvaceae</taxon>
        <taxon>Malvoideae</taxon>
        <taxon>Gossypium</taxon>
    </lineage>
</organism>
<reference evidence="1 2" key="1">
    <citation type="submission" date="2019-07" db="EMBL/GenBank/DDBJ databases">
        <title>WGS assembly of Gossypium tomentosum.</title>
        <authorList>
            <person name="Chen Z.J."/>
            <person name="Sreedasyam A."/>
            <person name="Ando A."/>
            <person name="Song Q."/>
            <person name="De L."/>
            <person name="Hulse-Kemp A."/>
            <person name="Ding M."/>
            <person name="Ye W."/>
            <person name="Kirkbride R."/>
            <person name="Jenkins J."/>
            <person name="Plott C."/>
            <person name="Lovell J."/>
            <person name="Lin Y.-M."/>
            <person name="Vaughn R."/>
            <person name="Liu B."/>
            <person name="Li W."/>
            <person name="Simpson S."/>
            <person name="Scheffler B."/>
            <person name="Saski C."/>
            <person name="Grover C."/>
            <person name="Hu G."/>
            <person name="Conover J."/>
            <person name="Carlson J."/>
            <person name="Shu S."/>
            <person name="Boston L."/>
            <person name="Williams M."/>
            <person name="Peterson D."/>
            <person name="Mcgee K."/>
            <person name="Jones D."/>
            <person name="Wendel J."/>
            <person name="Stelly D."/>
            <person name="Grimwood J."/>
            <person name="Schmutz J."/>
        </authorList>
    </citation>
    <scope>NUCLEOTIDE SEQUENCE [LARGE SCALE GENOMIC DNA]</scope>
    <source>
        <strain evidence="1">7179.01</strain>
    </source>
</reference>
<sequence length="29" mass="3129">MHLLSSAAAGNLVCRALCIAFSSPLHRCW</sequence>
<proteinExistence type="predicted"/>
<name>A0A5D2QL33_GOSTO</name>
<protein>
    <submittedName>
        <fullName evidence="1">Uncharacterized protein</fullName>
    </submittedName>
</protein>
<evidence type="ECO:0000313" key="2">
    <source>
        <dbReference type="Proteomes" id="UP000322667"/>
    </source>
</evidence>
<keyword evidence="2" id="KW-1185">Reference proteome</keyword>
<dbReference type="AlphaFoldDB" id="A0A5D2QL33"/>